<comment type="subcellular location">
    <subcellularLocation>
        <location evidence="1">Host membrane</location>
        <topology evidence="1">Multi-pass membrane protein</topology>
    </subcellularLocation>
</comment>
<evidence type="ECO:0000256" key="1">
    <source>
        <dbReference type="ARBA" id="ARBA00004301"/>
    </source>
</evidence>
<proteinExistence type="inferred from homology"/>
<reference evidence="8" key="1">
    <citation type="journal article" date="1997" name="J. Bacteriol.">
        <title>Identification of type III secreted products of the Pseudomonas aeruginosa exoenzyme S regulon.</title>
        <authorList>
            <person name="Yahr T.L."/>
            <person name="Mende-Mueller L.M."/>
            <person name="Friese M.B."/>
            <person name="Frank D.W."/>
        </authorList>
    </citation>
    <scope>NUCLEOTIDE SEQUENCE</scope>
    <source>
        <strain evidence="8">388</strain>
    </source>
</reference>
<evidence type="ECO:0000256" key="2">
    <source>
        <dbReference type="ARBA" id="ARBA00022870"/>
    </source>
</evidence>
<feature type="coiled-coil region" evidence="5">
    <location>
        <begin position="114"/>
        <end position="164"/>
    </location>
</feature>
<dbReference type="TCDB" id="1.C.36.2.2">
    <property type="family name" value="the bacterial type iii-target cell pore (iiitcp) family"/>
</dbReference>
<evidence type="ECO:0000256" key="5">
    <source>
        <dbReference type="SAM" id="Coils"/>
    </source>
</evidence>
<sequence>MNPITLERAGLPYGVADAGDIPALGRPVARDVESLRVERLAAPAAASASGTGVALTPPSAASQQRLEVANRAEIASLVQAVGEDVGLARQVVLAGASTLLSAGLMSPQAFEIELAKITGEVENQQKKLKLTEIEQARKQNLQKMEDNQQKIRESEEAAKEAQKSGLAAKIFGWISAIASIIVGAIMVATGVGAAAGALMIAGGVMGVVSQSVQQAAADGLISKEVMEKLGPALMGIEIAVALLAAVVSFGGSAVGGLARLGAKIGGKAAEMTASLASKVADLGGKFGSLAGQSLSHSLKLGVQVSDLTLDVANGAAQATHSGFQAKAANRQADVQESRADLTTLQGVIERLKEELSRMCMLEAFQEIMERIFAMLQAKGETLHNLSSRPAAI</sequence>
<keyword evidence="6" id="KW-1133">Transmembrane helix</keyword>
<protein>
    <submittedName>
        <fullName evidence="8">PopB</fullName>
    </submittedName>
</protein>
<evidence type="ECO:0000256" key="6">
    <source>
        <dbReference type="SAM" id="Phobius"/>
    </source>
</evidence>
<accession>O30529</accession>
<dbReference type="InterPro" id="IPR006972">
    <property type="entry name" value="BipB-like_C"/>
</dbReference>
<dbReference type="SMR" id="O30529"/>
<evidence type="ECO:0000256" key="3">
    <source>
        <dbReference type="ARBA" id="ARBA00023026"/>
    </source>
</evidence>
<name>O30529_PSEAI</name>
<dbReference type="EMBL" id="AF010149">
    <property type="protein sequence ID" value="AAC45937.1"/>
    <property type="molecule type" value="Genomic_DNA"/>
</dbReference>
<comment type="similarity">
    <text evidence="4">Belongs to the SctE/SipB/YopB family.</text>
</comment>
<gene>
    <name evidence="8" type="primary">popB</name>
</gene>
<feature type="transmembrane region" description="Helical" evidence="6">
    <location>
        <begin position="232"/>
        <end position="258"/>
    </location>
</feature>
<dbReference type="Pfam" id="PF04888">
    <property type="entry name" value="SseC"/>
    <property type="match status" value="1"/>
</dbReference>
<keyword evidence="6" id="KW-0472">Membrane</keyword>
<keyword evidence="5" id="KW-0175">Coiled coil</keyword>
<feature type="domain" description="Translocator protein BipB-like C-terminal" evidence="7">
    <location>
        <begin position="110"/>
        <end position="387"/>
    </location>
</feature>
<evidence type="ECO:0000313" key="8">
    <source>
        <dbReference type="EMBL" id="AAC45937.1"/>
    </source>
</evidence>
<evidence type="ECO:0000256" key="4">
    <source>
        <dbReference type="ARBA" id="ARBA00035640"/>
    </source>
</evidence>
<keyword evidence="6" id="KW-0812">Transmembrane</keyword>
<feature type="transmembrane region" description="Helical" evidence="6">
    <location>
        <begin position="170"/>
        <end position="201"/>
    </location>
</feature>
<keyword evidence="2" id="KW-1043">Host membrane</keyword>
<organism evidence="8">
    <name type="scientific">Pseudomonas aeruginosa</name>
    <dbReference type="NCBI Taxonomy" id="287"/>
    <lineage>
        <taxon>Bacteria</taxon>
        <taxon>Pseudomonadati</taxon>
        <taxon>Pseudomonadota</taxon>
        <taxon>Gammaproteobacteria</taxon>
        <taxon>Pseudomonadales</taxon>
        <taxon>Pseudomonadaceae</taxon>
        <taxon>Pseudomonas</taxon>
    </lineage>
</organism>
<keyword evidence="3" id="KW-0843">Virulence</keyword>
<dbReference type="GO" id="GO:0033644">
    <property type="term" value="C:host cell membrane"/>
    <property type="evidence" value="ECO:0007669"/>
    <property type="project" value="UniProtKB-SubCell"/>
</dbReference>
<dbReference type="AlphaFoldDB" id="O30529"/>
<evidence type="ECO:0000259" key="7">
    <source>
        <dbReference type="Pfam" id="PF04888"/>
    </source>
</evidence>